<evidence type="ECO:0000313" key="1">
    <source>
        <dbReference type="EMBL" id="JAH75353.1"/>
    </source>
</evidence>
<dbReference type="EMBL" id="GBXM01033224">
    <property type="protein sequence ID" value="JAH75353.1"/>
    <property type="molecule type" value="Transcribed_RNA"/>
</dbReference>
<organism evidence="1">
    <name type="scientific">Anguilla anguilla</name>
    <name type="common">European freshwater eel</name>
    <name type="synonym">Muraena anguilla</name>
    <dbReference type="NCBI Taxonomy" id="7936"/>
    <lineage>
        <taxon>Eukaryota</taxon>
        <taxon>Metazoa</taxon>
        <taxon>Chordata</taxon>
        <taxon>Craniata</taxon>
        <taxon>Vertebrata</taxon>
        <taxon>Euteleostomi</taxon>
        <taxon>Actinopterygii</taxon>
        <taxon>Neopterygii</taxon>
        <taxon>Teleostei</taxon>
        <taxon>Anguilliformes</taxon>
        <taxon>Anguillidae</taxon>
        <taxon>Anguilla</taxon>
    </lineage>
</organism>
<dbReference type="AlphaFoldDB" id="A0A0E9VDT4"/>
<name>A0A0E9VDT4_ANGAN</name>
<proteinExistence type="predicted"/>
<protein>
    <submittedName>
        <fullName evidence="1">Uncharacterized protein</fullName>
    </submittedName>
</protein>
<accession>A0A0E9VDT4</accession>
<sequence>MHFCTINVMYNKNIQLPRYKSVDVENHSSLSQFSLSLSLCTFLS</sequence>
<reference evidence="1" key="1">
    <citation type="submission" date="2014-11" db="EMBL/GenBank/DDBJ databases">
        <authorList>
            <person name="Amaro Gonzalez C."/>
        </authorList>
    </citation>
    <scope>NUCLEOTIDE SEQUENCE</scope>
</reference>
<reference evidence="1" key="2">
    <citation type="journal article" date="2015" name="Fish Shellfish Immunol.">
        <title>Early steps in the European eel (Anguilla anguilla)-Vibrio vulnificus interaction in the gills: Role of the RtxA13 toxin.</title>
        <authorList>
            <person name="Callol A."/>
            <person name="Pajuelo D."/>
            <person name="Ebbesson L."/>
            <person name="Teles M."/>
            <person name="MacKenzie S."/>
            <person name="Amaro C."/>
        </authorList>
    </citation>
    <scope>NUCLEOTIDE SEQUENCE</scope>
</reference>